<keyword evidence="2" id="KW-1185">Reference proteome</keyword>
<dbReference type="RefSeq" id="WP_115483003.1">
    <property type="nucleotide sequence ID" value="NZ_QRCT01000049.1"/>
</dbReference>
<organism evidence="1 2">
    <name type="scientific">Anaerosacchariphilus polymeriproducens</name>
    <dbReference type="NCBI Taxonomy" id="1812858"/>
    <lineage>
        <taxon>Bacteria</taxon>
        <taxon>Bacillati</taxon>
        <taxon>Bacillota</taxon>
        <taxon>Clostridia</taxon>
        <taxon>Lachnospirales</taxon>
        <taxon>Lachnospiraceae</taxon>
        <taxon>Anaerosacchariphilus</taxon>
    </lineage>
</organism>
<comment type="caution">
    <text evidence="1">The sequence shown here is derived from an EMBL/GenBank/DDBJ whole genome shotgun (WGS) entry which is preliminary data.</text>
</comment>
<dbReference type="OrthoDB" id="2056451at2"/>
<gene>
    <name evidence="1" type="ORF">DWV06_15060</name>
</gene>
<protein>
    <submittedName>
        <fullName evidence="1">Uncharacterized protein</fullName>
    </submittedName>
</protein>
<dbReference type="AlphaFoldDB" id="A0A371ASP1"/>
<accession>A0A371ASP1</accession>
<sequence>MGLDFYIANSIDDINQNMTSVELSEEVQEYIYKNTKYINIDLKCINELDPYGDTIIEHDKIEQLLFVFKTLVDNSFFKHCENNNEVEESIENLISLLNESLIRKEKVIAIGD</sequence>
<reference evidence="1 2" key="1">
    <citation type="submission" date="2018-07" db="EMBL/GenBank/DDBJ databases">
        <title>Anaerosacharophilus polymeroproducens gen. nov. sp. nov., an anaerobic bacterium isolated from salt field.</title>
        <authorList>
            <person name="Kim W."/>
            <person name="Yang S.-H."/>
            <person name="Oh J."/>
            <person name="Lee J.-H."/>
            <person name="Kwon K.K."/>
        </authorList>
    </citation>
    <scope>NUCLEOTIDE SEQUENCE [LARGE SCALE GENOMIC DNA]</scope>
    <source>
        <strain evidence="1 2">MCWD5</strain>
    </source>
</reference>
<dbReference type="EMBL" id="QRCT01000049">
    <property type="protein sequence ID" value="RDU22593.1"/>
    <property type="molecule type" value="Genomic_DNA"/>
</dbReference>
<evidence type="ECO:0000313" key="1">
    <source>
        <dbReference type="EMBL" id="RDU22593.1"/>
    </source>
</evidence>
<name>A0A371ASP1_9FIRM</name>
<proteinExistence type="predicted"/>
<dbReference type="Proteomes" id="UP000255036">
    <property type="component" value="Unassembled WGS sequence"/>
</dbReference>
<evidence type="ECO:0000313" key="2">
    <source>
        <dbReference type="Proteomes" id="UP000255036"/>
    </source>
</evidence>